<evidence type="ECO:0000313" key="2">
    <source>
        <dbReference type="EMBL" id="OIR03563.1"/>
    </source>
</evidence>
<dbReference type="EMBL" id="MLJW01000065">
    <property type="protein sequence ID" value="OIR03563.1"/>
    <property type="molecule type" value="Genomic_DNA"/>
</dbReference>
<evidence type="ECO:0000259" key="1">
    <source>
        <dbReference type="SMART" id="SM00966"/>
    </source>
</evidence>
<dbReference type="GO" id="GO:0003677">
    <property type="term" value="F:DNA binding"/>
    <property type="evidence" value="ECO:0007669"/>
    <property type="project" value="InterPro"/>
</dbReference>
<dbReference type="SMART" id="SM00966">
    <property type="entry name" value="SpoVT_AbrB"/>
    <property type="match status" value="1"/>
</dbReference>
<dbReference type="Gene3D" id="2.10.260.10">
    <property type="match status" value="1"/>
</dbReference>
<organism evidence="2">
    <name type="scientific">mine drainage metagenome</name>
    <dbReference type="NCBI Taxonomy" id="410659"/>
    <lineage>
        <taxon>unclassified sequences</taxon>
        <taxon>metagenomes</taxon>
        <taxon>ecological metagenomes</taxon>
    </lineage>
</organism>
<dbReference type="InterPro" id="IPR007159">
    <property type="entry name" value="SpoVT-AbrB_dom"/>
</dbReference>
<gene>
    <name evidence="2" type="ORF">GALL_144220</name>
</gene>
<accession>A0A1J5S6L4</accession>
<feature type="domain" description="SpoVT-AbrB" evidence="1">
    <location>
        <begin position="6"/>
        <end position="52"/>
    </location>
</feature>
<comment type="caution">
    <text evidence="2">The sequence shown here is derived from an EMBL/GenBank/DDBJ whole genome shotgun (WGS) entry which is preliminary data.</text>
</comment>
<name>A0A1J5S6L4_9ZZZZ</name>
<protein>
    <recommendedName>
        <fullName evidence="1">SpoVT-AbrB domain-containing protein</fullName>
    </recommendedName>
</protein>
<dbReference type="InterPro" id="IPR037914">
    <property type="entry name" value="SpoVT-AbrB_sf"/>
</dbReference>
<sequence length="81" mass="8997">MLQTLRRAGGSLVMTVPKAFIEQNQLQEGSQVALLLEGARMTVSAPAKRRYKLEELMAEMPGKLPRVEGWDTMRPVGKEGL</sequence>
<proteinExistence type="predicted"/>
<dbReference type="AlphaFoldDB" id="A0A1J5S6L4"/>
<reference evidence="2" key="1">
    <citation type="submission" date="2016-10" db="EMBL/GenBank/DDBJ databases">
        <title>Sequence of Gallionella enrichment culture.</title>
        <authorList>
            <person name="Poehlein A."/>
            <person name="Muehling M."/>
            <person name="Daniel R."/>
        </authorList>
    </citation>
    <scope>NUCLEOTIDE SEQUENCE</scope>
</reference>
<dbReference type="Pfam" id="PF04014">
    <property type="entry name" value="MazE_antitoxin"/>
    <property type="match status" value="1"/>
</dbReference>
<dbReference type="SUPFAM" id="SSF89447">
    <property type="entry name" value="AbrB/MazE/MraZ-like"/>
    <property type="match status" value="1"/>
</dbReference>